<dbReference type="InterPro" id="IPR053031">
    <property type="entry name" value="Cuticle_assoc_protein"/>
</dbReference>
<evidence type="ECO:0000313" key="3">
    <source>
        <dbReference type="Proteomes" id="UP001642540"/>
    </source>
</evidence>
<name>A0ABP1QXD5_9HEXA</name>
<keyword evidence="3" id="KW-1185">Reference proteome</keyword>
<reference evidence="2 3" key="1">
    <citation type="submission" date="2024-08" db="EMBL/GenBank/DDBJ databases">
        <authorList>
            <person name="Cucini C."/>
            <person name="Frati F."/>
        </authorList>
    </citation>
    <scope>NUCLEOTIDE SEQUENCE [LARGE SCALE GENOMIC DNA]</scope>
</reference>
<comment type="caution">
    <text evidence="2">The sequence shown here is derived from an EMBL/GenBank/DDBJ whole genome shotgun (WGS) entry which is preliminary data.</text>
</comment>
<dbReference type="PANTHER" id="PTHR34396:SF25">
    <property type="entry name" value="BOUNDARY ELEMENT ASSOCIATED FACTOR"/>
    <property type="match status" value="1"/>
</dbReference>
<feature type="compositionally biased region" description="Basic and acidic residues" evidence="1">
    <location>
        <begin position="405"/>
        <end position="418"/>
    </location>
</feature>
<protein>
    <recommendedName>
        <fullName evidence="4">BED-type domain-containing protein</fullName>
    </recommendedName>
</protein>
<proteinExistence type="predicted"/>
<sequence length="526" mass="58712">MLACTTMIIFSILGKKFEAFRSKYSSETDTNTTDAFASSSTSSGGPSSLHRKTKESKVKSFEVSRSRVADDEHKQECNKAPVLNMVITEAKAKNENKDHSDSDNESNNDMDLDEVECDGEPSDSDAPCGDKDEDGYDDDNSKGNLCWSKFLMGTDLHGKRTATCNACHTVYSSPRVHRLIGHLKRCSRGNDNRKKHYSRKDAYKKSKFAQDIPGNLDDGPKVSKKGRQMKQAWLYFNLSEAEDGKRVATCKWCGHFYAAPKVERLITHLEKCDSLGLPKQEVPSNEENPVDDQNDLCGSGNEPEDFGSCFSSDGEYSDDDIAIEAKSLKDPLETESEKKGGRKKMKIWKYFETVKVRNGKFSARCHLCSNLVSARAPRMVEHRIKCSRMSESQRAGVKKRRPRRKGVDSTVKRLKQEESDNDNSSSNINNTEDTVEKEPFAIETTGEHSSSQKTTIGRHLDLIWAYFTIVQMDNLKKAKCIACGQIVSPKAGRMRIHKSVCPEISTAETHSSSSLLASGDDSNNNS</sequence>
<dbReference type="EMBL" id="CAXLJM020000046">
    <property type="protein sequence ID" value="CAL8111347.1"/>
    <property type="molecule type" value="Genomic_DNA"/>
</dbReference>
<dbReference type="PANTHER" id="PTHR34396">
    <property type="entry name" value="OS03G0264950 PROTEIN-RELATED"/>
    <property type="match status" value="1"/>
</dbReference>
<gene>
    <name evidence="2" type="ORF">ODALV1_LOCUS14955</name>
</gene>
<organism evidence="2 3">
    <name type="scientific">Orchesella dallaii</name>
    <dbReference type="NCBI Taxonomy" id="48710"/>
    <lineage>
        <taxon>Eukaryota</taxon>
        <taxon>Metazoa</taxon>
        <taxon>Ecdysozoa</taxon>
        <taxon>Arthropoda</taxon>
        <taxon>Hexapoda</taxon>
        <taxon>Collembola</taxon>
        <taxon>Entomobryomorpha</taxon>
        <taxon>Entomobryoidea</taxon>
        <taxon>Orchesellidae</taxon>
        <taxon>Orchesellinae</taxon>
        <taxon>Orchesella</taxon>
    </lineage>
</organism>
<feature type="compositionally biased region" description="Basic and acidic residues" evidence="1">
    <location>
        <begin position="90"/>
        <end position="102"/>
    </location>
</feature>
<feature type="region of interest" description="Disordered" evidence="1">
    <location>
        <begin position="28"/>
        <end position="136"/>
    </location>
</feature>
<feature type="compositionally biased region" description="Basic and acidic residues" evidence="1">
    <location>
        <begin position="55"/>
        <end position="77"/>
    </location>
</feature>
<feature type="compositionally biased region" description="Low complexity" evidence="1">
    <location>
        <begin position="422"/>
        <end position="432"/>
    </location>
</feature>
<evidence type="ECO:0000256" key="1">
    <source>
        <dbReference type="SAM" id="MobiDB-lite"/>
    </source>
</evidence>
<feature type="region of interest" description="Disordered" evidence="1">
    <location>
        <begin position="386"/>
        <end position="436"/>
    </location>
</feature>
<evidence type="ECO:0008006" key="4">
    <source>
        <dbReference type="Google" id="ProtNLM"/>
    </source>
</evidence>
<dbReference type="Proteomes" id="UP001642540">
    <property type="component" value="Unassembled WGS sequence"/>
</dbReference>
<feature type="compositionally biased region" description="Low complexity" evidence="1">
    <location>
        <begin position="28"/>
        <end position="48"/>
    </location>
</feature>
<evidence type="ECO:0000313" key="2">
    <source>
        <dbReference type="EMBL" id="CAL8111347.1"/>
    </source>
</evidence>
<feature type="compositionally biased region" description="Acidic residues" evidence="1">
    <location>
        <begin position="103"/>
        <end position="123"/>
    </location>
</feature>
<accession>A0ABP1QXD5</accession>